<sequence length="1041" mass="111902">MEVDYCVENRLHSCPRDFVKPMSLVMDDHGSQPHPRSSGLRVSTKSKAPSPPGLKKLDSPGFSQWYPGNPHLTMDQKENLIDKDLSLVVVLPGGEEKMTTVHGSKPLMDLLVTLCATYHLNPSSHTLELVTTNKKNTKLKPNALIGTLDAEKIILKPKGEDKNKKTGPQMPEATVRMVINYKKTQKTILRVNPRVPLAEHLPAICEKCEFDIETTVLLRDVQSLAPLNLSNSLNDYAIREVYARDTKGRTASPVCPASPTHAGTVMPGKDKTQKEEENKGLFSKFRKSKKKSDQATTASAPASPVLVSKPRPLSMALPSSNSSPLSSPTIPTDAPKKRRAPQPPILVSQSCPTDLSERRRLNSEPNTQLDSDQMVGLSRGSSAESSLKRTKRKAPPPPTTPSAPVQETVPLDENLQGGAVTNTLEEIMEQEETTASLMSATASDTQGEDSSLNMSADVSLHSPSPDTDVLSTMSVECNGEDHSHDLSSDGNQLQSTVNDSATLTDVWTTDGTDQSEMADTNGGPCQAENVSQQPMCEESTPESVEGDCSTVPSSLPLPVMQDAEAQASVQSNTETLWEQTDRLESPVATSPSHPTGEDAQVQTDFTPLPVPPEQHMDIEVPSTVNAPAFESAGKIDMATLTEELDTPDLKHALSHTSETSSCQDSTPSAPATTKASSIYATNSEPKPKPSNELTRDYIPKVGMTTYTIVPQKSLEKLRYFEVALTLETPLAAPEEGLNVGSLQLVESTVPKEQTEVSKEKSELHSTTPREDLLTSTTTTTTTQDTVNGTIPESIQSSSPTSSPKADDRISSSADGASQAGSPAEVKEMKIPPATKPKPGSFRLAQHKKKPGYYVTSAAEKSLSATTGSSQREAQGSADRAQLPPPPLPPPMQCKEETTGATNVELSPKGDDKNVAIMRMTRQSSLPCREPSSGLSLEKLRSFAAPRPYSPATPSRFAQAVSSAVKRSQSLSHRPKSPHSPVSPLLSPTASHSSVIESKGLSKIKDGQNKEMDSDEGSTLQRVEDEPQSFSATVQMEGESSP</sequence>
<reference evidence="3" key="1">
    <citation type="submission" date="2025-08" db="UniProtKB">
        <authorList>
            <consortium name="Ensembl"/>
        </authorList>
    </citation>
    <scope>IDENTIFICATION</scope>
</reference>
<feature type="region of interest" description="Disordered" evidence="1">
    <location>
        <begin position="749"/>
        <end position="914"/>
    </location>
</feature>
<dbReference type="InterPro" id="IPR039895">
    <property type="entry name" value="COBL-like"/>
</dbReference>
<evidence type="ECO:0000313" key="4">
    <source>
        <dbReference type="Proteomes" id="UP000694389"/>
    </source>
</evidence>
<reference evidence="3" key="2">
    <citation type="submission" date="2025-09" db="UniProtKB">
        <authorList>
            <consortium name="Ensembl"/>
        </authorList>
    </citation>
    <scope>IDENTIFICATION</scope>
</reference>
<feature type="region of interest" description="Disordered" evidence="1">
    <location>
        <begin position="25"/>
        <end position="62"/>
    </location>
</feature>
<gene>
    <name evidence="3" type="primary">cobll1b</name>
</gene>
<feature type="compositionally biased region" description="Basic and acidic residues" evidence="1">
    <location>
        <begin position="752"/>
        <end position="772"/>
    </location>
</feature>
<dbReference type="AlphaFoldDB" id="A0A8C4HRX7"/>
<dbReference type="Ensembl" id="ENSDLAT00005049053.2">
    <property type="protein sequence ID" value="ENSDLAP00005045956.2"/>
    <property type="gene ID" value="ENSDLAG00005020358.2"/>
</dbReference>
<feature type="region of interest" description="Disordered" evidence="1">
    <location>
        <begin position="247"/>
        <end position="416"/>
    </location>
</feature>
<feature type="compositionally biased region" description="Polar residues" evidence="1">
    <location>
        <begin position="1027"/>
        <end position="1041"/>
    </location>
</feature>
<feature type="compositionally biased region" description="Polar residues" evidence="1">
    <location>
        <begin position="567"/>
        <end position="578"/>
    </location>
</feature>
<keyword evidence="4" id="KW-1185">Reference proteome</keyword>
<feature type="compositionally biased region" description="Pro residues" evidence="1">
    <location>
        <begin position="882"/>
        <end position="891"/>
    </location>
</feature>
<feature type="compositionally biased region" description="Polar residues" evidence="1">
    <location>
        <begin position="488"/>
        <end position="518"/>
    </location>
</feature>
<feature type="domain" description="Cordon-bleu ubiquitin-like" evidence="2">
    <location>
        <begin position="164"/>
        <end position="250"/>
    </location>
</feature>
<name>A0A8C4HRX7_DICLA</name>
<dbReference type="GeneTree" id="ENSGT00530000063608"/>
<dbReference type="PANTHER" id="PTHR21557:SF2">
    <property type="entry name" value="CORDON-BLEU PROTEIN-LIKE 1"/>
    <property type="match status" value="1"/>
</dbReference>
<dbReference type="InterPro" id="IPR019025">
    <property type="entry name" value="Cordon-bleu_ubiquitin_domain"/>
</dbReference>
<evidence type="ECO:0000313" key="3">
    <source>
        <dbReference type="Ensembl" id="ENSDLAP00005045956.2"/>
    </source>
</evidence>
<feature type="region of interest" description="Disordered" evidence="1">
    <location>
        <begin position="652"/>
        <end position="695"/>
    </location>
</feature>
<accession>A0A8C4HRX7</accession>
<feature type="compositionally biased region" description="Polar residues" evidence="1">
    <location>
        <begin position="433"/>
        <end position="465"/>
    </location>
</feature>
<dbReference type="Gene3D" id="3.10.20.90">
    <property type="entry name" value="Phosphatidylinositol 3-kinase Catalytic Subunit, Chain A, domain 1"/>
    <property type="match status" value="1"/>
</dbReference>
<evidence type="ECO:0000259" key="2">
    <source>
        <dbReference type="Pfam" id="PF09469"/>
    </source>
</evidence>
<dbReference type="OrthoDB" id="8882621at2759"/>
<feature type="compositionally biased region" description="Polar residues" evidence="1">
    <location>
        <begin position="654"/>
        <end position="684"/>
    </location>
</feature>
<evidence type="ECO:0000256" key="1">
    <source>
        <dbReference type="SAM" id="MobiDB-lite"/>
    </source>
</evidence>
<feature type="compositionally biased region" description="Basic and acidic residues" evidence="1">
    <location>
        <begin position="1002"/>
        <end position="1011"/>
    </location>
</feature>
<dbReference type="Proteomes" id="UP000694389">
    <property type="component" value="Unassembled WGS sequence"/>
</dbReference>
<feature type="compositionally biased region" description="Polar residues" evidence="1">
    <location>
        <begin position="862"/>
        <end position="873"/>
    </location>
</feature>
<dbReference type="RefSeq" id="XP_051259718.1">
    <property type="nucleotide sequence ID" value="XM_051403758.1"/>
</dbReference>
<dbReference type="PANTHER" id="PTHR21557">
    <property type="entry name" value="CORDON-BLEU"/>
    <property type="match status" value="1"/>
</dbReference>
<feature type="region of interest" description="Disordered" evidence="1">
    <location>
        <begin position="944"/>
        <end position="1041"/>
    </location>
</feature>
<protein>
    <submittedName>
        <fullName evidence="3">Cordon-bleu WH2 repeat protein like 1</fullName>
    </submittedName>
</protein>
<feature type="compositionally biased region" description="Polar residues" evidence="1">
    <location>
        <begin position="959"/>
        <end position="971"/>
    </location>
</feature>
<feature type="region of interest" description="Disordered" evidence="1">
    <location>
        <begin position="432"/>
        <end position="465"/>
    </location>
</feature>
<feature type="compositionally biased region" description="Low complexity" evidence="1">
    <location>
        <begin position="773"/>
        <end position="803"/>
    </location>
</feature>
<organism evidence="3 4">
    <name type="scientific">Dicentrarchus labrax</name>
    <name type="common">European seabass</name>
    <name type="synonym">Morone labrax</name>
    <dbReference type="NCBI Taxonomy" id="13489"/>
    <lineage>
        <taxon>Eukaryota</taxon>
        <taxon>Metazoa</taxon>
        <taxon>Chordata</taxon>
        <taxon>Craniata</taxon>
        <taxon>Vertebrata</taxon>
        <taxon>Euteleostomi</taxon>
        <taxon>Actinopterygii</taxon>
        <taxon>Neopterygii</taxon>
        <taxon>Teleostei</taxon>
        <taxon>Neoteleostei</taxon>
        <taxon>Acanthomorphata</taxon>
        <taxon>Eupercaria</taxon>
        <taxon>Moronidae</taxon>
        <taxon>Dicentrarchus</taxon>
    </lineage>
</organism>
<feature type="compositionally biased region" description="Low complexity" evidence="1">
    <location>
        <begin position="810"/>
        <end position="823"/>
    </location>
</feature>
<dbReference type="OMA" id="ETTENRC"/>
<feature type="compositionally biased region" description="Basic and acidic residues" evidence="1">
    <location>
        <begin position="268"/>
        <end position="279"/>
    </location>
</feature>
<feature type="compositionally biased region" description="Basic and acidic residues" evidence="1">
    <location>
        <begin position="685"/>
        <end position="695"/>
    </location>
</feature>
<feature type="region of interest" description="Disordered" evidence="1">
    <location>
        <begin position="478"/>
        <end position="602"/>
    </location>
</feature>
<dbReference type="Pfam" id="PF09469">
    <property type="entry name" value="Cobl"/>
    <property type="match status" value="1"/>
</dbReference>
<feature type="compositionally biased region" description="Low complexity" evidence="1">
    <location>
        <begin position="312"/>
        <end position="328"/>
    </location>
</feature>
<dbReference type="GeneID" id="127365566"/>
<dbReference type="GO" id="GO:0003785">
    <property type="term" value="F:actin monomer binding"/>
    <property type="evidence" value="ECO:0007669"/>
    <property type="project" value="InterPro"/>
</dbReference>
<proteinExistence type="predicted"/>
<feature type="compositionally biased region" description="Low complexity" evidence="1">
    <location>
        <begin position="978"/>
        <end position="987"/>
    </location>
</feature>